<dbReference type="Proteomes" id="UP000183487">
    <property type="component" value="Unassembled WGS sequence"/>
</dbReference>
<evidence type="ECO:0000313" key="2">
    <source>
        <dbReference type="EMBL" id="SDR41610.1"/>
    </source>
</evidence>
<dbReference type="EMBL" id="FNKP01000002">
    <property type="protein sequence ID" value="SDR41610.1"/>
    <property type="molecule type" value="Genomic_DNA"/>
</dbReference>
<proteinExistence type="predicted"/>
<accession>A0A1H1IVL3</accession>
<name>A0A1H1IVL3_9BURK</name>
<feature type="chain" id="PRO_5010190597" description="Lipoprotein" evidence="1">
    <location>
        <begin position="24"/>
        <end position="186"/>
    </location>
</feature>
<keyword evidence="1" id="KW-0732">Signal</keyword>
<evidence type="ECO:0008006" key="4">
    <source>
        <dbReference type="Google" id="ProtNLM"/>
    </source>
</evidence>
<dbReference type="AlphaFoldDB" id="A0A1H1IVL3"/>
<evidence type="ECO:0000313" key="3">
    <source>
        <dbReference type="Proteomes" id="UP000183487"/>
    </source>
</evidence>
<feature type="signal peptide" evidence="1">
    <location>
        <begin position="1"/>
        <end position="23"/>
    </location>
</feature>
<sequence length="186" mass="19982">MLNRTVVCLTLSCILAACTSVDAARYAPSVDNLQTLKSLGPVEGRIEPFDAPETHDNPYPVFLRAARMHSPVGGSFGTYLSNAMEQEFAVAGDLSSHAKFEVSGVLLKNDIDALGFSQGQGIISARFVVRRGSDIVYDSVKTAIGNWDSSLLGFVAVTNATQAYPQIVQTLLAKLYADPVFRSAIH</sequence>
<keyword evidence="3" id="KW-1185">Reference proteome</keyword>
<protein>
    <recommendedName>
        <fullName evidence="4">Lipoprotein</fullName>
    </recommendedName>
</protein>
<gene>
    <name evidence="2" type="ORF">SAMN05443245_5734</name>
</gene>
<organism evidence="2 3">
    <name type="scientific">Paraburkholderia fungorum</name>
    <dbReference type="NCBI Taxonomy" id="134537"/>
    <lineage>
        <taxon>Bacteria</taxon>
        <taxon>Pseudomonadati</taxon>
        <taxon>Pseudomonadota</taxon>
        <taxon>Betaproteobacteria</taxon>
        <taxon>Burkholderiales</taxon>
        <taxon>Burkholderiaceae</taxon>
        <taxon>Paraburkholderia</taxon>
    </lineage>
</organism>
<reference evidence="3" key="1">
    <citation type="submission" date="2016-10" db="EMBL/GenBank/DDBJ databases">
        <authorList>
            <person name="Varghese N."/>
        </authorList>
    </citation>
    <scope>NUCLEOTIDE SEQUENCE [LARGE SCALE GENOMIC DNA]</scope>
    <source>
        <strain evidence="3">GAS106B</strain>
    </source>
</reference>
<evidence type="ECO:0000256" key="1">
    <source>
        <dbReference type="SAM" id="SignalP"/>
    </source>
</evidence>
<dbReference type="PROSITE" id="PS51257">
    <property type="entry name" value="PROKAR_LIPOPROTEIN"/>
    <property type="match status" value="1"/>
</dbReference>